<dbReference type="HOGENOM" id="CLU_054736_0_0_9"/>
<accession>A0A0H2VGT1</accession>
<evidence type="ECO:0000256" key="1">
    <source>
        <dbReference type="SAM" id="Phobius"/>
    </source>
</evidence>
<keyword evidence="1" id="KW-1133">Transmembrane helix</keyword>
<dbReference type="Proteomes" id="UP000001411">
    <property type="component" value="Chromosome"/>
</dbReference>
<dbReference type="RefSeq" id="WP_002485674.1">
    <property type="nucleotide sequence ID" value="NC_004461.1"/>
</dbReference>
<organism evidence="2 3">
    <name type="scientific">Staphylococcus epidermidis (strain ATCC 12228 / FDA PCI 1200)</name>
    <dbReference type="NCBI Taxonomy" id="176280"/>
    <lineage>
        <taxon>Bacteria</taxon>
        <taxon>Bacillati</taxon>
        <taxon>Bacillota</taxon>
        <taxon>Bacilli</taxon>
        <taxon>Bacillales</taxon>
        <taxon>Staphylococcaceae</taxon>
        <taxon>Staphylococcus</taxon>
    </lineage>
</organism>
<feature type="transmembrane region" description="Helical" evidence="1">
    <location>
        <begin position="336"/>
        <end position="353"/>
    </location>
</feature>
<dbReference type="eggNOG" id="ENOG502Z8TU">
    <property type="taxonomic scope" value="Bacteria"/>
</dbReference>
<protein>
    <recommendedName>
        <fullName evidence="4">ABC transporter permease</fullName>
    </recommendedName>
</protein>
<feature type="transmembrane region" description="Helical" evidence="1">
    <location>
        <begin position="169"/>
        <end position="191"/>
    </location>
</feature>
<dbReference type="EMBL" id="AE015929">
    <property type="protein sequence ID" value="AAO03715.1"/>
    <property type="molecule type" value="Genomic_DNA"/>
</dbReference>
<feature type="transmembrane region" description="Helical" evidence="1">
    <location>
        <begin position="241"/>
        <end position="262"/>
    </location>
</feature>
<dbReference type="PATRIC" id="fig|176280.10.peg.109"/>
<sequence length="373" mass="43750">MRLFIMEFKHLMFSKTFLFYCLLIIIFTVLNCQQVLKHPINSDVYQPQNMTMYSTDKNLIMSNEIKELKNEVHQNNFKTYQFGFLKQKKLNDQQISKIKKLISKMEKTNNFHQFKNYSNSVSHVVGWGSQYSKNNISLFGIKNMSKSKYVKEKNIIKNKEYYYGAYSRYFSDIMGVVLGILPFFLGAQMILQDKKSNAIKTIHSKSISSYQLISTRVFTILVLAYLPVLLVSIYFVTCLSMIHQISMFSLFIFYKILILWTLPTLIFTIAMGFFVTIILNSYLGVMIQIVIWFINLNIGSRAIEGCYGSLLIPRHNTLFNAVFFYNHFNQILANRFTYFGLGLLLILLSTYIFDLKRREVGFNAKIFTNRYQN</sequence>
<proteinExistence type="predicted"/>
<name>A0A0H2VGT1_STAES</name>
<evidence type="ECO:0000313" key="3">
    <source>
        <dbReference type="Proteomes" id="UP000001411"/>
    </source>
</evidence>
<gene>
    <name evidence="2" type="ordered locus">SE_0118</name>
</gene>
<feature type="transmembrane region" description="Helical" evidence="1">
    <location>
        <begin position="269"/>
        <end position="294"/>
    </location>
</feature>
<dbReference type="AlphaFoldDB" id="A0A0H2VGT1"/>
<reference evidence="2 3" key="1">
    <citation type="journal article" date="2003" name="Mol. Microbiol.">
        <title>Genome-based analysis of virulence genes in a non-biofilm-forming Staphylococcus epidermidis strain (ATCC 12228).</title>
        <authorList>
            <person name="Zhang Y.Q."/>
            <person name="Ren S.X."/>
            <person name="Li H.L."/>
            <person name="Wang Y.X."/>
            <person name="Fu G."/>
            <person name="Yang J."/>
            <person name="Qin Z.Q."/>
            <person name="Miao Y.G."/>
            <person name="Wang W.Y."/>
            <person name="Chen R.S."/>
            <person name="Shen Y."/>
            <person name="Chen Z."/>
            <person name="Yuan Z.H."/>
            <person name="Zhao G.P."/>
            <person name="Qu D."/>
            <person name="Danchin A."/>
            <person name="Wen Y.M."/>
        </authorList>
    </citation>
    <scope>NUCLEOTIDE SEQUENCE [LARGE SCALE GENOMIC DNA]</scope>
    <source>
        <strain evidence="3">ATCC 12228 / FDA PCI 1200</strain>
    </source>
</reference>
<evidence type="ECO:0008006" key="4">
    <source>
        <dbReference type="Google" id="ProtNLM"/>
    </source>
</evidence>
<evidence type="ECO:0000313" key="2">
    <source>
        <dbReference type="EMBL" id="AAO03715.1"/>
    </source>
</evidence>
<dbReference type="KEGG" id="sep:SE_0118"/>
<keyword evidence="1" id="KW-0812">Transmembrane</keyword>
<dbReference type="OrthoDB" id="1708273at2"/>
<feature type="transmembrane region" description="Helical" evidence="1">
    <location>
        <begin position="212"/>
        <end position="235"/>
    </location>
</feature>
<keyword evidence="1" id="KW-0472">Membrane</keyword>